<dbReference type="KEGG" id="xbc:ELE36_03125"/>
<dbReference type="NCBIfam" id="NF041518">
    <property type="entry name" value="choice_anch_Q"/>
    <property type="match status" value="1"/>
</dbReference>
<dbReference type="InterPro" id="IPR059226">
    <property type="entry name" value="Choice_anch_Q_dom"/>
</dbReference>
<proteinExistence type="predicted"/>
<gene>
    <name evidence="1" type="ORF">ELE36_03125</name>
</gene>
<accession>A0A411HG10</accession>
<dbReference type="EMBL" id="CP035704">
    <property type="protein sequence ID" value="QBB69446.1"/>
    <property type="molecule type" value="Genomic_DNA"/>
</dbReference>
<keyword evidence="2" id="KW-1185">Reference proteome</keyword>
<dbReference type="InterPro" id="IPR011050">
    <property type="entry name" value="Pectin_lyase_fold/virulence"/>
</dbReference>
<dbReference type="OrthoDB" id="9765222at2"/>
<evidence type="ECO:0000313" key="2">
    <source>
        <dbReference type="Proteomes" id="UP000291562"/>
    </source>
</evidence>
<evidence type="ECO:0000313" key="1">
    <source>
        <dbReference type="EMBL" id="QBB69446.1"/>
    </source>
</evidence>
<dbReference type="SUPFAM" id="SSF51126">
    <property type="entry name" value="Pectin lyase-like"/>
    <property type="match status" value="1"/>
</dbReference>
<organism evidence="1 2">
    <name type="scientific">Pseudolysobacter antarcticus</name>
    <dbReference type="NCBI Taxonomy" id="2511995"/>
    <lineage>
        <taxon>Bacteria</taxon>
        <taxon>Pseudomonadati</taxon>
        <taxon>Pseudomonadota</taxon>
        <taxon>Gammaproteobacteria</taxon>
        <taxon>Lysobacterales</taxon>
        <taxon>Rhodanobacteraceae</taxon>
        <taxon>Pseudolysobacter</taxon>
    </lineage>
</organism>
<protein>
    <submittedName>
        <fullName evidence="1">Uncharacterized protein</fullName>
    </submittedName>
</protein>
<sequence>MGGAIFNHAGTVDLTNVSISGNAANGGAGGDGSGIGGAIFNLNGAVSMNFCTIAANSVSGTNGNDASTGASDSAIYSLAYGNVIQNGSASAASLRIANSIVYGNGSATNDVANNVVPGTLATNSGNTATVTYVGANIIDSFGNFGLASSVGSPPMTNDPKLEPLQNNGGNTQTMALQADSPAIDAAIPCAHLPATDQRGNARIWGSAPDLGAYEYGSSPGRNDDIFRAGFDSTYNCP</sequence>
<reference evidence="1 2" key="1">
    <citation type="submission" date="2019-01" db="EMBL/GenBank/DDBJ databases">
        <title>Pseudolysobacter antarctica gen. nov., sp. nov., isolated from Fildes Peninsula, Antarctica.</title>
        <authorList>
            <person name="Wei Z."/>
            <person name="Peng F."/>
        </authorList>
    </citation>
    <scope>NUCLEOTIDE SEQUENCE [LARGE SCALE GENOMIC DNA]</scope>
    <source>
        <strain evidence="1 2">AQ6-296</strain>
    </source>
</reference>
<dbReference type="Proteomes" id="UP000291562">
    <property type="component" value="Chromosome"/>
</dbReference>
<name>A0A411HG10_9GAMM</name>
<dbReference type="AlphaFoldDB" id="A0A411HG10"/>